<keyword evidence="4" id="KW-0012">Acyltransferase</keyword>
<evidence type="ECO:0000259" key="2">
    <source>
        <dbReference type="Pfam" id="PF01757"/>
    </source>
</evidence>
<evidence type="ECO:0000313" key="3">
    <source>
        <dbReference type="EMBL" id="QUT44648.1"/>
    </source>
</evidence>
<protein>
    <submittedName>
        <fullName evidence="3 4">Acyltransferase</fullName>
    </submittedName>
</protein>
<feature type="transmembrane region" description="Helical" evidence="1">
    <location>
        <begin position="317"/>
        <end position="336"/>
    </location>
</feature>
<dbReference type="EMBL" id="QSLA01000001">
    <property type="protein sequence ID" value="RHF12922.1"/>
    <property type="molecule type" value="Genomic_DNA"/>
</dbReference>
<proteinExistence type="predicted"/>
<feature type="transmembrane region" description="Helical" evidence="1">
    <location>
        <begin position="273"/>
        <end position="296"/>
    </location>
</feature>
<evidence type="ECO:0000256" key="1">
    <source>
        <dbReference type="SAM" id="Phobius"/>
    </source>
</evidence>
<feature type="transmembrane region" description="Helical" evidence="1">
    <location>
        <begin position="92"/>
        <end position="110"/>
    </location>
</feature>
<dbReference type="InterPro" id="IPR002656">
    <property type="entry name" value="Acyl_transf_3_dom"/>
</dbReference>
<feature type="transmembrane region" description="Helical" evidence="1">
    <location>
        <begin position="214"/>
        <end position="237"/>
    </location>
</feature>
<feature type="transmembrane region" description="Helical" evidence="1">
    <location>
        <begin position="249"/>
        <end position="267"/>
    </location>
</feature>
<accession>A0A415RYF8</accession>
<feature type="transmembrane region" description="Helical" evidence="1">
    <location>
        <begin position="122"/>
        <end position="141"/>
    </location>
</feature>
<dbReference type="Proteomes" id="UP000283538">
    <property type="component" value="Unassembled WGS sequence"/>
</dbReference>
<feature type="domain" description="Acyltransferase 3" evidence="2">
    <location>
        <begin position="19"/>
        <end position="364"/>
    </location>
</feature>
<keyword evidence="4" id="KW-0808">Transferase</keyword>
<keyword evidence="1" id="KW-0472">Membrane</keyword>
<dbReference type="GO" id="GO:0016747">
    <property type="term" value="F:acyltransferase activity, transferring groups other than amino-acyl groups"/>
    <property type="evidence" value="ECO:0007669"/>
    <property type="project" value="InterPro"/>
</dbReference>
<dbReference type="Pfam" id="PF01757">
    <property type="entry name" value="Acyl_transf_3"/>
    <property type="match status" value="1"/>
</dbReference>
<dbReference type="PANTHER" id="PTHR23028">
    <property type="entry name" value="ACETYLTRANSFERASE"/>
    <property type="match status" value="1"/>
</dbReference>
<feature type="transmembrane region" description="Helical" evidence="1">
    <location>
        <begin position="348"/>
        <end position="367"/>
    </location>
</feature>
<dbReference type="Proteomes" id="UP000679226">
    <property type="component" value="Chromosome"/>
</dbReference>
<reference evidence="4 5" key="1">
    <citation type="submission" date="2018-08" db="EMBL/GenBank/DDBJ databases">
        <title>A genome reference for cultivated species of the human gut microbiota.</title>
        <authorList>
            <person name="Zou Y."/>
            <person name="Xue W."/>
            <person name="Luo G."/>
        </authorList>
    </citation>
    <scope>NUCLEOTIDE SEQUENCE [LARGE SCALE GENOMIC DNA]</scope>
    <source>
        <strain evidence="4 5">AM26-26AC</strain>
    </source>
</reference>
<dbReference type="EMBL" id="CP072227">
    <property type="protein sequence ID" value="QUT44648.1"/>
    <property type="molecule type" value="Genomic_DNA"/>
</dbReference>
<dbReference type="PANTHER" id="PTHR23028:SF134">
    <property type="entry name" value="PUTATIVE (AFU_ORTHOLOGUE AFUA_4G08520)-RELATED"/>
    <property type="match status" value="1"/>
</dbReference>
<feature type="transmembrane region" description="Helical" evidence="1">
    <location>
        <begin position="161"/>
        <end position="177"/>
    </location>
</feature>
<name>A0A415RYF8_9BACE</name>
<dbReference type="InterPro" id="IPR050879">
    <property type="entry name" value="Acyltransferase_3"/>
</dbReference>
<keyword evidence="1" id="KW-1133">Transmembrane helix</keyword>
<organism evidence="4 5">
    <name type="scientific">Bacteroides eggerthii</name>
    <dbReference type="NCBI Taxonomy" id="28111"/>
    <lineage>
        <taxon>Bacteria</taxon>
        <taxon>Pseudomonadati</taxon>
        <taxon>Bacteroidota</taxon>
        <taxon>Bacteroidia</taxon>
        <taxon>Bacteroidales</taxon>
        <taxon>Bacteroidaceae</taxon>
        <taxon>Bacteroides</taxon>
    </lineage>
</organism>
<dbReference type="KEGG" id="beg:INE88_01449"/>
<feature type="transmembrane region" description="Helical" evidence="1">
    <location>
        <begin position="25"/>
        <end position="47"/>
    </location>
</feature>
<keyword evidence="1" id="KW-0812">Transmembrane</keyword>
<dbReference type="RefSeq" id="WP_004293070.1">
    <property type="nucleotide sequence ID" value="NZ_CP072227.1"/>
</dbReference>
<feature type="transmembrane region" description="Helical" evidence="1">
    <location>
        <begin position="184"/>
        <end position="202"/>
    </location>
</feature>
<gene>
    <name evidence="4" type="ORF">DW701_01560</name>
    <name evidence="3" type="ORF">INE88_01449</name>
</gene>
<sequence length="389" mass="44385">MKNNNSLTFVDTKPHYALLDGLRGVAALLVVWYHIFEGYAFAGGIIVEVVNHGYLAVDFFFILSGFVISYAYDDRIGKKFTFNGLLKRRLIRLHPMVIMGALIGTVAYCIQGRMQWNGTQVPFHIIIGSLLLGLFFIPILPKSIYDVRGNGEMFPLNGPCWSLFFEYIANIVYAVLIHRFSNKVLTIWTILLGIGLAYFAIYDVVGYGCIGVGWTFDVVNLVGGLLRTLFSFSLGMLMARNFKAIKVRGAFWTCSIILVVLFHVPYIADSDGINYNGLFEMLCIAIVFPILIWLGASGRTTDNMSTKVCKFLGDISFPVYIVHYPLMYLFYSWLIVNKLYTLYETWQIVLIVMIGSIILAFLCLRFYDEPLRKWLLEKNKPEKFLLKRE</sequence>
<evidence type="ECO:0000313" key="4">
    <source>
        <dbReference type="EMBL" id="RHF12922.1"/>
    </source>
</evidence>
<reference evidence="3" key="2">
    <citation type="journal article" date="2021" name="PLoS Genet.">
        <title>Mobile Type VI secretion system loci of the gut Bacteroidales display extensive intra-ecosystem transfer, multi-species spread and geographical clustering.</title>
        <authorList>
            <person name="Garcia-Bayona L."/>
            <person name="Coyne M.J."/>
            <person name="Comstock L.E."/>
        </authorList>
    </citation>
    <scope>NUCLEOTIDE SEQUENCE</scope>
    <source>
        <strain evidence="3">CL11T00C20</strain>
    </source>
</reference>
<evidence type="ECO:0000313" key="5">
    <source>
        <dbReference type="Proteomes" id="UP000283538"/>
    </source>
</evidence>
<dbReference type="AlphaFoldDB" id="A0A415RYF8"/>
<feature type="transmembrane region" description="Helical" evidence="1">
    <location>
        <begin position="54"/>
        <end position="72"/>
    </location>
</feature>